<dbReference type="Gene3D" id="3.20.20.140">
    <property type="entry name" value="Metal-dependent hydrolases"/>
    <property type="match status" value="1"/>
</dbReference>
<dbReference type="Pfam" id="PF04909">
    <property type="entry name" value="Amidohydro_2"/>
    <property type="match status" value="1"/>
</dbReference>
<dbReference type="InterPro" id="IPR032466">
    <property type="entry name" value="Metal_Hydrolase"/>
</dbReference>
<dbReference type="Proteomes" id="UP000197153">
    <property type="component" value="Chromosome 4"/>
</dbReference>
<keyword evidence="3" id="KW-1185">Reference proteome</keyword>
<organism evidence="2 3">
    <name type="scientific">Nitrospirillum viridazoti CBAmc</name>
    <dbReference type="NCBI Taxonomy" id="1441467"/>
    <lineage>
        <taxon>Bacteria</taxon>
        <taxon>Pseudomonadati</taxon>
        <taxon>Pseudomonadota</taxon>
        <taxon>Alphaproteobacteria</taxon>
        <taxon>Rhodospirillales</taxon>
        <taxon>Azospirillaceae</taxon>
        <taxon>Nitrospirillum</taxon>
        <taxon>Nitrospirillum viridazoti</taxon>
    </lineage>
</organism>
<dbReference type="EMBL" id="CP022113">
    <property type="protein sequence ID" value="ASG25009.1"/>
    <property type="molecule type" value="Genomic_DNA"/>
</dbReference>
<dbReference type="InterPro" id="IPR052358">
    <property type="entry name" value="Aro_Compnd_Degr_Hydrolases"/>
</dbReference>
<keyword evidence="2" id="KW-0378">Hydrolase</keyword>
<sequence length="270" mass="29943">MTVERPFAEPPIVDAHAHILTRRMPLRDDAWIRPDYDYTAEDFLEDLDRHGIAFGIVTAASLYGDYNDYTLLALGRYRRLRATVMLQPDTDLATLRHLRDQGVVGVRMQWKVDQAPPDLRSYPYLKFLNRLADCGMHVELNASAVQLAIVLPALEAHGVNVVVDHFGLLRAPEGMEGAGFQAMLRAVAAGRTWVKISAGFRLDPAIRQACAARLLVEAGGERLLWGSDAPFVGKEGAVTYADALAHFHALVPDPAVRRQISDAALRLCFF</sequence>
<reference evidence="2 3" key="1">
    <citation type="submission" date="2017-06" db="EMBL/GenBank/DDBJ databases">
        <title>Complete genome sequence of Nitrospirillum amazonense strain CBAmC, an endophytic nitrogen-fixing and plant growth-promoting bacterium, isolated from sugarcane.</title>
        <authorList>
            <person name="Schwab S."/>
            <person name="dos Santos Teixeira K.R."/>
            <person name="Simoes Araujo J.L."/>
            <person name="Soares Vidal M."/>
            <person name="Borges de Freitas H.R."/>
            <person name="Rivello Crivelaro A.L."/>
            <person name="Bueno de Camargo Nunes A."/>
            <person name="dos Santos C.M."/>
            <person name="Palmeira da Silva Rosa D."/>
            <person name="da Silva Padilha D."/>
            <person name="da Silva E."/>
            <person name="Araujo Terra L."/>
            <person name="Soares Mendes V."/>
            <person name="Farinelli L."/>
            <person name="Magalhaes Cruz L."/>
            <person name="Baldani J.I."/>
        </authorList>
    </citation>
    <scope>NUCLEOTIDE SEQUENCE [LARGE SCALE GENOMIC DNA]</scope>
    <source>
        <strain evidence="2 3">CBAmC</strain>
    </source>
</reference>
<dbReference type="PANTHER" id="PTHR35563">
    <property type="entry name" value="BARREL METAL-DEPENDENT HYDROLASE, PUTATIVE (AFU_ORTHOLOGUE AFUA_1G16240)-RELATED"/>
    <property type="match status" value="1"/>
</dbReference>
<accession>A0A248K2J3</accession>
<protein>
    <submittedName>
        <fullName evidence="2">Amidohydrolase</fullName>
    </submittedName>
</protein>
<dbReference type="AlphaFoldDB" id="A0A248K2J3"/>
<evidence type="ECO:0000259" key="1">
    <source>
        <dbReference type="Pfam" id="PF04909"/>
    </source>
</evidence>
<dbReference type="SUPFAM" id="SSF51556">
    <property type="entry name" value="Metallo-dependent hydrolases"/>
    <property type="match status" value="1"/>
</dbReference>
<evidence type="ECO:0000313" key="3">
    <source>
        <dbReference type="Proteomes" id="UP000197153"/>
    </source>
</evidence>
<dbReference type="GO" id="GO:0016787">
    <property type="term" value="F:hydrolase activity"/>
    <property type="evidence" value="ECO:0007669"/>
    <property type="project" value="UniProtKB-KW"/>
</dbReference>
<feature type="domain" description="Amidohydrolase-related" evidence="1">
    <location>
        <begin position="13"/>
        <end position="260"/>
    </location>
</feature>
<gene>
    <name evidence="2" type="ORF">Y958_28980</name>
</gene>
<dbReference type="InterPro" id="IPR006680">
    <property type="entry name" value="Amidohydro-rel"/>
</dbReference>
<evidence type="ECO:0000313" key="2">
    <source>
        <dbReference type="EMBL" id="ASG25009.1"/>
    </source>
</evidence>
<dbReference type="PANTHER" id="PTHR35563:SF2">
    <property type="entry name" value="BARREL METAL-DEPENDENT HYDROLASE, PUTATIVE (AFU_ORTHOLOGUE AFUA_1G16240)-RELATED"/>
    <property type="match status" value="1"/>
</dbReference>
<dbReference type="RefSeq" id="WP_088875401.1">
    <property type="nucleotide sequence ID" value="NZ_CP022113.1"/>
</dbReference>
<dbReference type="KEGG" id="nao:Y958_28980"/>
<proteinExistence type="predicted"/>
<name>A0A248K2J3_9PROT</name>